<dbReference type="AlphaFoldDB" id="H5XJ66"/>
<dbReference type="STRING" id="882082.SaccyDRAFT_4055"/>
<evidence type="ECO:0000259" key="1">
    <source>
        <dbReference type="SMART" id="SM00829"/>
    </source>
</evidence>
<dbReference type="SMART" id="SM00829">
    <property type="entry name" value="PKS_ER"/>
    <property type="match status" value="1"/>
</dbReference>
<dbReference type="GO" id="GO:0016491">
    <property type="term" value="F:oxidoreductase activity"/>
    <property type="evidence" value="ECO:0007669"/>
    <property type="project" value="InterPro"/>
</dbReference>
<sequence length="314" mass="33433">MPVVAVGMRAIIQEKYGEPDVLTLAERPDPKVAPGEVLIRVKAAGVNPVDWKIGAGYLDAMMESQFPIIPGWDVSGVVEAVGLDVYDYQVGDEVIGYARKDWVANGTYAELVAANVRLIARKPAALDWNEAAGLPLAGLTAYQMLDRARVGKGDTVVVHAAAGGVGSFATQLAVARGARVIGTASERNHDFLRELGAEPVTYGEGLVERVRELAPNGVDAAVDCVGGESVDASRELLPDLSRLVSVADPRAEELGGATMWVRPDAADLTELSRLADAGELRVFVDRVLPLEQAAEAWRLSREGRTRGKIVLSVS</sequence>
<dbReference type="Pfam" id="PF08240">
    <property type="entry name" value="ADH_N"/>
    <property type="match status" value="1"/>
</dbReference>
<organism evidence="2 3">
    <name type="scientific">Saccharomonospora cyanea NA-134</name>
    <dbReference type="NCBI Taxonomy" id="882082"/>
    <lineage>
        <taxon>Bacteria</taxon>
        <taxon>Bacillati</taxon>
        <taxon>Actinomycetota</taxon>
        <taxon>Actinomycetes</taxon>
        <taxon>Pseudonocardiales</taxon>
        <taxon>Pseudonocardiaceae</taxon>
        <taxon>Saccharomonospora</taxon>
    </lineage>
</organism>
<feature type="domain" description="Enoyl reductase (ER)" evidence="1">
    <location>
        <begin position="17"/>
        <end position="311"/>
    </location>
</feature>
<accession>H5XJ66</accession>
<evidence type="ECO:0000313" key="2">
    <source>
        <dbReference type="EMBL" id="EHR62876.1"/>
    </source>
</evidence>
<dbReference type="eggNOG" id="COG0604">
    <property type="taxonomic scope" value="Bacteria"/>
</dbReference>
<dbReference type="SUPFAM" id="SSF50129">
    <property type="entry name" value="GroES-like"/>
    <property type="match status" value="1"/>
</dbReference>
<dbReference type="PANTHER" id="PTHR11695">
    <property type="entry name" value="ALCOHOL DEHYDROGENASE RELATED"/>
    <property type="match status" value="1"/>
</dbReference>
<reference evidence="2 3" key="1">
    <citation type="submission" date="2011-11" db="EMBL/GenBank/DDBJ databases">
        <title>The Noncontiguous Finished sequence of Saccharomonospora cyanea NA-134.</title>
        <authorList>
            <consortium name="US DOE Joint Genome Institute"/>
            <person name="Lucas S."/>
            <person name="Han J."/>
            <person name="Lapidus A."/>
            <person name="Cheng J.-F."/>
            <person name="Goodwin L."/>
            <person name="Pitluck S."/>
            <person name="Peters L."/>
            <person name="Ovchinnikova G."/>
            <person name="Lu M."/>
            <person name="Detter J.C."/>
            <person name="Han C."/>
            <person name="Tapia R."/>
            <person name="Land M."/>
            <person name="Hauser L."/>
            <person name="Kyrpides N."/>
            <person name="Ivanova N."/>
            <person name="Pagani I."/>
            <person name="Brambilla E.-M."/>
            <person name="Klenk H.-P."/>
            <person name="Woyke T."/>
        </authorList>
    </citation>
    <scope>NUCLEOTIDE SEQUENCE [LARGE SCALE GENOMIC DNA]</scope>
    <source>
        <strain evidence="2 3">NA-134</strain>
    </source>
</reference>
<dbReference type="PANTHER" id="PTHR11695:SF294">
    <property type="entry name" value="RETICULON-4-INTERACTING PROTEIN 1, MITOCHONDRIAL"/>
    <property type="match status" value="1"/>
</dbReference>
<name>H5XJ66_9PSEU</name>
<dbReference type="EMBL" id="CM001440">
    <property type="protein sequence ID" value="EHR62876.1"/>
    <property type="molecule type" value="Genomic_DNA"/>
</dbReference>
<dbReference type="InterPro" id="IPR036291">
    <property type="entry name" value="NAD(P)-bd_dom_sf"/>
</dbReference>
<dbReference type="InterPro" id="IPR020843">
    <property type="entry name" value="ER"/>
</dbReference>
<dbReference type="Proteomes" id="UP000002791">
    <property type="component" value="Chromosome"/>
</dbReference>
<dbReference type="CDD" id="cd05289">
    <property type="entry name" value="MDR_like_2"/>
    <property type="match status" value="1"/>
</dbReference>
<dbReference type="SUPFAM" id="SSF51735">
    <property type="entry name" value="NAD(P)-binding Rossmann-fold domains"/>
    <property type="match status" value="1"/>
</dbReference>
<keyword evidence="3" id="KW-1185">Reference proteome</keyword>
<protein>
    <submittedName>
        <fullName evidence="2">Zn-dependent oxidoreductase, NADPH:quinone reductase</fullName>
    </submittedName>
</protein>
<dbReference type="Gene3D" id="3.90.180.10">
    <property type="entry name" value="Medium-chain alcohol dehydrogenases, catalytic domain"/>
    <property type="match status" value="1"/>
</dbReference>
<dbReference type="InterPro" id="IPR011032">
    <property type="entry name" value="GroES-like_sf"/>
</dbReference>
<gene>
    <name evidence="2" type="ORF">SaccyDRAFT_4055</name>
</gene>
<proteinExistence type="predicted"/>
<dbReference type="Gene3D" id="3.40.50.720">
    <property type="entry name" value="NAD(P)-binding Rossmann-like Domain"/>
    <property type="match status" value="1"/>
</dbReference>
<dbReference type="InterPro" id="IPR050700">
    <property type="entry name" value="YIM1/Zinc_Alcohol_DH_Fams"/>
</dbReference>
<dbReference type="Pfam" id="PF13602">
    <property type="entry name" value="ADH_zinc_N_2"/>
    <property type="match status" value="1"/>
</dbReference>
<dbReference type="InterPro" id="IPR013154">
    <property type="entry name" value="ADH-like_N"/>
</dbReference>
<evidence type="ECO:0000313" key="3">
    <source>
        <dbReference type="Proteomes" id="UP000002791"/>
    </source>
</evidence>
<dbReference type="HOGENOM" id="CLU_026673_3_3_11"/>